<evidence type="ECO:0000313" key="10">
    <source>
        <dbReference type="EMBL" id="LAC20941.1"/>
    </source>
</evidence>
<dbReference type="GO" id="GO:0046872">
    <property type="term" value="F:metal ion binding"/>
    <property type="evidence" value="ECO:0007669"/>
    <property type="project" value="UniProtKB-KW"/>
</dbReference>
<dbReference type="PRINTS" id="PR00821">
    <property type="entry name" value="TAGLIPASE"/>
</dbReference>
<feature type="signal peptide" evidence="7">
    <location>
        <begin position="1"/>
        <end position="16"/>
    </location>
</feature>
<feature type="binding site" evidence="5">
    <location>
        <position position="248"/>
    </location>
    <ligand>
        <name>Ca(2+)</name>
        <dbReference type="ChEBI" id="CHEBI:29108"/>
    </ligand>
</feature>
<dbReference type="InterPro" id="IPR013818">
    <property type="entry name" value="Lipase"/>
</dbReference>
<reference evidence="9" key="2">
    <citation type="journal article" date="2018" name="Biosci. Biotechnol. Biochem.">
        <title>Polysaccharide hydrolase of the hadal zone amphipods Hirondellea gigas.</title>
        <authorList>
            <person name="Kobayashi H."/>
            <person name="Nagahama T."/>
            <person name="Arai W."/>
            <person name="Sasagawa Y."/>
            <person name="Umeda M."/>
            <person name="Hayashi T."/>
            <person name="Nikaido I."/>
            <person name="Watanabe H."/>
            <person name="Oguri K."/>
            <person name="Kitazato H."/>
            <person name="Fujioka K."/>
            <person name="Kido Y."/>
            <person name="Takami H."/>
        </authorList>
    </citation>
    <scope>NUCLEOTIDE SEQUENCE</scope>
    <source>
        <tissue evidence="9">Whole body</tissue>
    </source>
</reference>
<dbReference type="PANTHER" id="PTHR11610:SF178">
    <property type="entry name" value="LIPASE MEMBER H-A-LIKE PROTEIN"/>
    <property type="match status" value="1"/>
</dbReference>
<evidence type="ECO:0000256" key="5">
    <source>
        <dbReference type="PIRSR" id="PIRSR000865-2"/>
    </source>
</evidence>
<organism evidence="9">
    <name type="scientific">Hirondellea gigas</name>
    <dbReference type="NCBI Taxonomy" id="1518452"/>
    <lineage>
        <taxon>Eukaryota</taxon>
        <taxon>Metazoa</taxon>
        <taxon>Ecdysozoa</taxon>
        <taxon>Arthropoda</taxon>
        <taxon>Crustacea</taxon>
        <taxon>Multicrustacea</taxon>
        <taxon>Malacostraca</taxon>
        <taxon>Eumalacostraca</taxon>
        <taxon>Peracarida</taxon>
        <taxon>Amphipoda</taxon>
        <taxon>Amphilochidea</taxon>
        <taxon>Lysianassida</taxon>
        <taxon>Lysianassidira</taxon>
        <taxon>Lysianassoidea</taxon>
        <taxon>Lysianassidae</taxon>
        <taxon>Hirondellea</taxon>
    </lineage>
</organism>
<feature type="binding site" evidence="5">
    <location>
        <position position="246"/>
    </location>
    <ligand>
        <name>Ca(2+)</name>
        <dbReference type="ChEBI" id="CHEBI:29108"/>
    </ligand>
</feature>
<evidence type="ECO:0000256" key="7">
    <source>
        <dbReference type="SAM" id="SignalP"/>
    </source>
</evidence>
<feature type="active site" description="Charge relay system" evidence="4">
    <location>
        <position position="316"/>
    </location>
</feature>
<dbReference type="GO" id="GO:0016298">
    <property type="term" value="F:lipase activity"/>
    <property type="evidence" value="ECO:0007669"/>
    <property type="project" value="InterPro"/>
</dbReference>
<dbReference type="Pfam" id="PF00151">
    <property type="entry name" value="Lipase"/>
    <property type="match status" value="1"/>
</dbReference>
<dbReference type="InterPro" id="IPR000734">
    <property type="entry name" value="TAG_lipase"/>
</dbReference>
<name>A0A2P2HZE4_9CRUS</name>
<feature type="binding site" evidence="5">
    <location>
        <position position="251"/>
    </location>
    <ligand>
        <name>Ca(2+)</name>
        <dbReference type="ChEBI" id="CHEBI:29108"/>
    </ligand>
</feature>
<sequence length="511" mass="58215">MMKLLLLLQAVLAAVATSPLKLQPTQNQRPSTRLERLDHFQHKFTAFHVQHLTDASYEDKTEEEYLQLWKNYEEIGQKLSSSREPSPEDVVFELFTRTSSFVYERLRSTDFNGLKNSSFDSTKDTVVLIHGFLEDADLAPWMQTLKRFFLEKKEQNVIIVQWAQLADVSNYYAAARDVSFVGVELGKLLSALKRAAGLSEKRTHLIGFSLGAHVAGIAGQHFPGISRISGLDPAGPYFSRRDIDERLDHTDAKFVDVIHTNYGGLLKLHFGYEDALGHVDFYVNGGSLQPGCPPIVKEAIEMFLSGDIRDFSSCNHDRSYIYYIEAARKSLVYTTLGFQCPDYQNFTMGECLRNHTNTLGLQASPTKPGVYYLDTQDSAPYLSREVEVHIIIGTVNHTTVGELKLTNYPLDRHSETLELASLYHRYKSGEHLLGMLTVPQESSILDLPLQLRFQRNLWDILGNNKLEVEELRLTEVQYHRSYFACNLQLESRKWTTATLSRRRCPATSIFQ</sequence>
<protein>
    <submittedName>
        <fullName evidence="9">Phospholipase A1 member A-like</fullName>
    </submittedName>
</protein>
<feature type="chain" id="PRO_5033316955" evidence="7">
    <location>
        <begin position="17"/>
        <end position="511"/>
    </location>
</feature>
<dbReference type="Gene3D" id="3.40.50.1820">
    <property type="entry name" value="alpha/beta hydrolase"/>
    <property type="match status" value="1"/>
</dbReference>
<keyword evidence="7" id="KW-0732">Signal</keyword>
<evidence type="ECO:0000256" key="1">
    <source>
        <dbReference type="ARBA" id="ARBA00004613"/>
    </source>
</evidence>
<evidence type="ECO:0000256" key="6">
    <source>
        <dbReference type="RuleBase" id="RU004262"/>
    </source>
</evidence>
<keyword evidence="5" id="KW-0479">Metal-binding</keyword>
<dbReference type="EMBL" id="IACF01001428">
    <property type="protein sequence ID" value="LAB67129.1"/>
    <property type="molecule type" value="mRNA"/>
</dbReference>
<accession>A0A2P2HZE4</accession>
<dbReference type="InterPro" id="IPR033906">
    <property type="entry name" value="Lipase_N"/>
</dbReference>
<feature type="active site" description="Charge relay system" evidence="4">
    <location>
        <position position="232"/>
    </location>
</feature>
<keyword evidence="5" id="KW-0106">Calcium</keyword>
<dbReference type="SUPFAM" id="SSF53474">
    <property type="entry name" value="alpha/beta-Hydrolases"/>
    <property type="match status" value="1"/>
</dbReference>
<comment type="similarity">
    <text evidence="2 6">Belongs to the AB hydrolase superfamily. Lipase family.</text>
</comment>
<evidence type="ECO:0000313" key="9">
    <source>
        <dbReference type="EMBL" id="LAB67129.1"/>
    </source>
</evidence>
<dbReference type="InterPro" id="IPR016272">
    <property type="entry name" value="Lipase_LIPH"/>
</dbReference>
<dbReference type="PIRSF" id="PIRSF000865">
    <property type="entry name" value="Lipoprotein_lipase_LIPH"/>
    <property type="match status" value="1"/>
</dbReference>
<evidence type="ECO:0000256" key="2">
    <source>
        <dbReference type="ARBA" id="ARBA00010701"/>
    </source>
</evidence>
<evidence type="ECO:0000259" key="8">
    <source>
        <dbReference type="Pfam" id="PF00151"/>
    </source>
</evidence>
<dbReference type="InterPro" id="IPR029058">
    <property type="entry name" value="AB_hydrolase_fold"/>
</dbReference>
<evidence type="ECO:0000256" key="4">
    <source>
        <dbReference type="PIRSR" id="PIRSR000865-1"/>
    </source>
</evidence>
<dbReference type="GO" id="GO:0005615">
    <property type="term" value="C:extracellular space"/>
    <property type="evidence" value="ECO:0007669"/>
    <property type="project" value="TreeGrafter"/>
</dbReference>
<dbReference type="EMBL" id="IACT01001598">
    <property type="protein sequence ID" value="LAC20941.1"/>
    <property type="molecule type" value="mRNA"/>
</dbReference>
<feature type="active site" description="Nucleophile" evidence="4">
    <location>
        <position position="209"/>
    </location>
</feature>
<dbReference type="GO" id="GO:0016042">
    <property type="term" value="P:lipid catabolic process"/>
    <property type="evidence" value="ECO:0007669"/>
    <property type="project" value="TreeGrafter"/>
</dbReference>
<keyword evidence="3" id="KW-0964">Secreted</keyword>
<dbReference type="AlphaFoldDB" id="A0A2P2HZE4"/>
<reference evidence="10" key="1">
    <citation type="submission" date="2017-11" db="EMBL/GenBank/DDBJ databases">
        <title>The sensing device of the deep-sea amphipod.</title>
        <authorList>
            <person name="Kobayashi H."/>
            <person name="Nagahama T."/>
            <person name="Arai W."/>
            <person name="Sasagawa Y."/>
            <person name="Umeda M."/>
            <person name="Hayashi T."/>
            <person name="Nikaido I."/>
            <person name="Watanabe H."/>
            <person name="Oguri K."/>
            <person name="Kitazato H."/>
            <person name="Fujioka K."/>
            <person name="Kido Y."/>
            <person name="Takami H."/>
        </authorList>
    </citation>
    <scope>NUCLEOTIDE SEQUENCE</scope>
    <source>
        <tissue evidence="10">Whole body</tissue>
    </source>
</reference>
<dbReference type="GO" id="GO:0052689">
    <property type="term" value="F:carboxylic ester hydrolase activity"/>
    <property type="evidence" value="ECO:0007669"/>
    <property type="project" value="InterPro"/>
</dbReference>
<evidence type="ECO:0000256" key="3">
    <source>
        <dbReference type="ARBA" id="ARBA00022525"/>
    </source>
</evidence>
<feature type="domain" description="Lipase" evidence="8">
    <location>
        <begin position="81"/>
        <end position="381"/>
    </location>
</feature>
<dbReference type="PANTHER" id="PTHR11610">
    <property type="entry name" value="LIPASE"/>
    <property type="match status" value="1"/>
</dbReference>
<dbReference type="CDD" id="cd00707">
    <property type="entry name" value="Pancreat_lipase_like"/>
    <property type="match status" value="1"/>
</dbReference>
<proteinExistence type="evidence at transcript level"/>
<comment type="subcellular location">
    <subcellularLocation>
        <location evidence="1">Secreted</location>
    </subcellularLocation>
</comment>